<comment type="caution">
    <text evidence="1">The sequence shown here is derived from an EMBL/GenBank/DDBJ whole genome shotgun (WGS) entry which is preliminary data.</text>
</comment>
<name>A0ACC3DMK6_9PEZI</name>
<reference evidence="1" key="1">
    <citation type="submission" date="2024-09" db="EMBL/GenBank/DDBJ databases">
        <title>Black Yeasts Isolated from many extreme environments.</title>
        <authorList>
            <person name="Coleine C."/>
            <person name="Stajich J.E."/>
            <person name="Selbmann L."/>
        </authorList>
    </citation>
    <scope>NUCLEOTIDE SEQUENCE</scope>
    <source>
        <strain evidence="1">CCFEE 5737</strain>
    </source>
</reference>
<keyword evidence="2" id="KW-1185">Reference proteome</keyword>
<proteinExistence type="predicted"/>
<evidence type="ECO:0000313" key="2">
    <source>
        <dbReference type="Proteomes" id="UP001186974"/>
    </source>
</evidence>
<dbReference type="Proteomes" id="UP001186974">
    <property type="component" value="Unassembled WGS sequence"/>
</dbReference>
<sequence length="111" mass="12874">MDRFGVPTWTPGLDDAQQDPSLNAMSNTDNDAMQQQQQMMHGSGDVKPRLTKEQHDILEREFQKHNKPSTLTKKGYAEKLGVPLDKINNWFQNRRAKVKQDYKKQMNAMNI</sequence>
<protein>
    <submittedName>
        <fullName evidence="1">Uncharacterized protein</fullName>
    </submittedName>
</protein>
<evidence type="ECO:0000313" key="1">
    <source>
        <dbReference type="EMBL" id="KAK3077866.1"/>
    </source>
</evidence>
<accession>A0ACC3DMK6</accession>
<organism evidence="1 2">
    <name type="scientific">Coniosporium uncinatum</name>
    <dbReference type="NCBI Taxonomy" id="93489"/>
    <lineage>
        <taxon>Eukaryota</taxon>
        <taxon>Fungi</taxon>
        <taxon>Dikarya</taxon>
        <taxon>Ascomycota</taxon>
        <taxon>Pezizomycotina</taxon>
        <taxon>Dothideomycetes</taxon>
        <taxon>Dothideomycetes incertae sedis</taxon>
        <taxon>Coniosporium</taxon>
    </lineage>
</organism>
<dbReference type="EMBL" id="JAWDJW010002423">
    <property type="protein sequence ID" value="KAK3077866.1"/>
    <property type="molecule type" value="Genomic_DNA"/>
</dbReference>
<gene>
    <name evidence="1" type="ORF">LTS18_009054</name>
</gene>